<name>A0A645H936_9ZZZZ</name>
<evidence type="ECO:0000313" key="1">
    <source>
        <dbReference type="EMBL" id="MPN32784.1"/>
    </source>
</evidence>
<organism evidence="1">
    <name type="scientific">bioreactor metagenome</name>
    <dbReference type="NCBI Taxonomy" id="1076179"/>
    <lineage>
        <taxon>unclassified sequences</taxon>
        <taxon>metagenomes</taxon>
        <taxon>ecological metagenomes</taxon>
    </lineage>
</organism>
<dbReference type="EMBL" id="VSSQ01084971">
    <property type="protein sequence ID" value="MPN32784.1"/>
    <property type="molecule type" value="Genomic_DNA"/>
</dbReference>
<protein>
    <submittedName>
        <fullName evidence="1">Uncharacterized protein</fullName>
    </submittedName>
</protein>
<accession>A0A645H936</accession>
<reference evidence="1" key="1">
    <citation type="submission" date="2019-08" db="EMBL/GenBank/DDBJ databases">
        <authorList>
            <person name="Kucharzyk K."/>
            <person name="Murdoch R.W."/>
            <person name="Higgins S."/>
            <person name="Loffler F."/>
        </authorList>
    </citation>
    <scope>NUCLEOTIDE SEQUENCE</scope>
</reference>
<sequence>MVHGRELNQLRDIACGDNGICQDIQGNQRLALAVPAGTFVGKSNRFDTGFFQLNEAGNEVRVRIAVAFFRKDRSICADNIRQLGYCLCGTLFLLQRYVQVGHDHAEEIQRLAMFFVQPRDHRIILVIEGRPLGGTRHEGTVNHGSVQHFVGVYQAGNEVV</sequence>
<proteinExistence type="predicted"/>
<gene>
    <name evidence="1" type="ORF">SDC9_180264</name>
</gene>
<dbReference type="AlphaFoldDB" id="A0A645H936"/>
<comment type="caution">
    <text evidence="1">The sequence shown here is derived from an EMBL/GenBank/DDBJ whole genome shotgun (WGS) entry which is preliminary data.</text>
</comment>